<dbReference type="PANTHER" id="PTHR24026">
    <property type="entry name" value="FAT ATYPICAL CADHERIN-RELATED"/>
    <property type="match status" value="1"/>
</dbReference>
<feature type="domain" description="Cadherin" evidence="3">
    <location>
        <begin position="632"/>
        <end position="718"/>
    </location>
</feature>
<dbReference type="EMBL" id="CP124755">
    <property type="protein sequence ID" value="WGZ91043.1"/>
    <property type="molecule type" value="Genomic_DNA"/>
</dbReference>
<feature type="domain" description="Cadherin" evidence="3">
    <location>
        <begin position="723"/>
        <end position="825"/>
    </location>
</feature>
<dbReference type="SMART" id="SM00112">
    <property type="entry name" value="CA"/>
    <property type="match status" value="6"/>
</dbReference>
<dbReference type="InterPro" id="IPR002126">
    <property type="entry name" value="Cadherin-like_dom"/>
</dbReference>
<name>A0AA95H8C5_9GAMM</name>
<dbReference type="Pfam" id="PF00028">
    <property type="entry name" value="Cadherin"/>
    <property type="match status" value="2"/>
</dbReference>
<feature type="domain" description="Cadherin" evidence="3">
    <location>
        <begin position="951"/>
        <end position="1038"/>
    </location>
</feature>
<feature type="domain" description="Cadherin" evidence="3">
    <location>
        <begin position="525"/>
        <end position="612"/>
    </location>
</feature>
<dbReference type="PANTHER" id="PTHR24026:SF126">
    <property type="entry name" value="PROTOCADHERIN FAT 4"/>
    <property type="match status" value="1"/>
</dbReference>
<dbReference type="PROSITE" id="PS50268">
    <property type="entry name" value="CADHERIN_2"/>
    <property type="match status" value="6"/>
</dbReference>
<dbReference type="GO" id="GO:0005509">
    <property type="term" value="F:calcium ion binding"/>
    <property type="evidence" value="ECO:0007669"/>
    <property type="project" value="InterPro"/>
</dbReference>
<dbReference type="InterPro" id="IPR049804">
    <property type="entry name" value="Choice_anch_L"/>
</dbReference>
<keyword evidence="2" id="KW-0472">Membrane</keyword>
<dbReference type="Pfam" id="PF01345">
    <property type="entry name" value="DUF11"/>
    <property type="match status" value="1"/>
</dbReference>
<keyword evidence="2" id="KW-1133">Transmembrane helix</keyword>
<feature type="domain" description="Cadherin" evidence="3">
    <location>
        <begin position="830"/>
        <end position="931"/>
    </location>
</feature>
<gene>
    <name evidence="4" type="ORF">QJT80_00905</name>
</gene>
<dbReference type="CDD" id="cd11304">
    <property type="entry name" value="Cadherin_repeat"/>
    <property type="match status" value="6"/>
</dbReference>
<accession>A0AA95H8C5</accession>
<feature type="domain" description="Cadherin" evidence="3">
    <location>
        <begin position="402"/>
        <end position="505"/>
    </location>
</feature>
<sequence length="1310" mass="137761">MSVDVATAAPTFTAQSSASQLATALDGPGLAIQNLTITKGTSQQLGTFVGGKEVLGIADGVFMNTGDLSTLAGPNNNSAYSFNVRSVYADKDLTTISGIAKYDPAIIEFDIVPQGDKANFVFAFGSDEYPEYVCSQFNDAFGLFMSGPGLNGTQNAAYVPGKKVGIAVNNINNGVKGSKADSTSCDLSNAVYYFDNGNGTGAANLQLDGFTKPLTASLSGLTAGQTYHVKLAIADAGDPGYDSGAFFKWLTSTNSNPVDLSLTASASSLTPAYNSEVQLTYKITNSSSIATSLVQVGIDWPQGLTWVSDDANGAFNPSKAEWDAGTIAANSSKTLKIKAKVGALASYKLMAEINYAFNEDPDSTPFNRASFANEDDTASLTLQPTVNTAPVIGTYIDGQVNNNAAVTVSVPENQTAVTSVTATDINNDPITYSLGTSGGDEKLFKINASTGQISFITAPDYELPTDSNKDNRYILEAIASDGLTSSKQMVTVIVTDVEENKAPVISNNSGAATVSIKHPENKAAVATISATDPNNDVLTYSLTSSADKALFSLNASTGALSFIKAPDYENPSDADKNNVYIVNVAVSDGKLSATQQWLITVTDVAENVAPVITSNGGQTSALIPLDENIALVTQVLATDANNDKLSYSLSGGADKALFTLSDSGVLSFVVAADYENPTDADKNNEYLVTVTVSDGSLSTTQTITVQIKNVDENKAPVISNNNGAAADYVFVKENQSAVTTIQATDADKDPITYSLAKDNDGNLFQINTNTGQLGFINAPDFEKPLDQNKDNIYMVTVIASDGKAQTSQLLFVTITDVSENGAPIITSNAGAATVTLNVPENKTAVTTITATDPNNDVLKYSVTGGADVGLFQIGSTGNLSFISAPDYEKPTDSDKNNNYQVMVTVSDGALTTSQTLNIVVKDVYENLAPVIVSYQSAATVNLSQPENQSKVADVVANDPNQEPVSYSISGGADAALFSIDAATGALNFITAPDFENPTDANKDNTYQVTTSASDGKLNAVQTQTFNVKITDVSDTPSVRLSVKVLLQGAYRSTTKMMADDLNRLNLLPALQPYGSLSTAVGFTDSAEVATPFDYTGKETLSEIVKTASNANAPVDWVLVELRDVYDPGKRRAATAAILQRDGDIVDPVTGSPFITVSNAKSGLYYVMVRHRNHLAVMTEVPVSLGEQSNTNIDFTQLTTAVYGKNFARYEASDMAFMWAADTNNSNSLISAGAGSDASVILGALLLDPKNSGYNAAYRLQGYYSTDLNLDGVSVYTGPGNDTNLLMGNVLLHPGNSTFSGNYIVQGEAPR</sequence>
<dbReference type="KEGG" id="tdu:QJT80_00905"/>
<dbReference type="SUPFAM" id="SSF49313">
    <property type="entry name" value="Cadherin-like"/>
    <property type="match status" value="6"/>
</dbReference>
<evidence type="ECO:0000313" key="4">
    <source>
        <dbReference type="EMBL" id="WGZ91043.1"/>
    </source>
</evidence>
<proteinExistence type="predicted"/>
<dbReference type="GO" id="GO:0007156">
    <property type="term" value="P:homophilic cell adhesion via plasma membrane adhesion molecules"/>
    <property type="evidence" value="ECO:0007669"/>
    <property type="project" value="InterPro"/>
</dbReference>
<dbReference type="Proteomes" id="UP001300672">
    <property type="component" value="Chromosome"/>
</dbReference>
<dbReference type="Gene3D" id="2.60.40.60">
    <property type="entry name" value="Cadherins"/>
    <property type="match status" value="6"/>
</dbReference>
<reference evidence="4" key="1">
    <citation type="journal article" date="2023" name="Int. J. Mol. Sci.">
        <title>Metagenomics Revealed a New Genus 'Candidatus Thiocaldithrix dubininis' gen. nov., sp. nov. and a New Species 'Candidatus Thiothrix putei' sp. nov. in the Family Thiotrichaceae, Some Members of Which Have Traits of Both Na+- and H+-Motive Energetics.</title>
        <authorList>
            <person name="Ravin N.V."/>
            <person name="Muntyan M.S."/>
            <person name="Smolyakov D.D."/>
            <person name="Rudenko T.S."/>
            <person name="Beletsky A.V."/>
            <person name="Mardanov A.V."/>
            <person name="Grabovich M.Y."/>
        </authorList>
    </citation>
    <scope>NUCLEOTIDE SEQUENCE</scope>
    <source>
        <strain evidence="4">GKL-01</strain>
    </source>
</reference>
<reference evidence="4" key="2">
    <citation type="submission" date="2023-04" db="EMBL/GenBank/DDBJ databases">
        <authorList>
            <person name="Beletskiy A.V."/>
            <person name="Mardanov A.V."/>
            <person name="Ravin N.V."/>
        </authorList>
    </citation>
    <scope>NUCLEOTIDE SEQUENCE</scope>
    <source>
        <strain evidence="4">GKL-01</strain>
    </source>
</reference>
<keyword evidence="1" id="KW-0812">Transmembrane</keyword>
<evidence type="ECO:0000256" key="1">
    <source>
        <dbReference type="ARBA" id="ARBA00022692"/>
    </source>
</evidence>
<evidence type="ECO:0000256" key="2">
    <source>
        <dbReference type="ARBA" id="ARBA00022989"/>
    </source>
</evidence>
<evidence type="ECO:0000259" key="3">
    <source>
        <dbReference type="PROSITE" id="PS50268"/>
    </source>
</evidence>
<dbReference type="GO" id="GO:0005886">
    <property type="term" value="C:plasma membrane"/>
    <property type="evidence" value="ECO:0007669"/>
    <property type="project" value="UniProtKB-SubCell"/>
</dbReference>
<dbReference type="InterPro" id="IPR015919">
    <property type="entry name" value="Cadherin-like_sf"/>
</dbReference>
<dbReference type="InterPro" id="IPR001434">
    <property type="entry name" value="OmcB-like_DUF11"/>
</dbReference>
<dbReference type="NCBIfam" id="NF038133">
    <property type="entry name" value="choice_anch_L"/>
    <property type="match status" value="1"/>
</dbReference>
<organism evidence="4">
    <name type="scientific">Candidatus Thiocaldithrix dubininis</name>
    <dbReference type="NCBI Taxonomy" id="3080823"/>
    <lineage>
        <taxon>Bacteria</taxon>
        <taxon>Pseudomonadati</taxon>
        <taxon>Pseudomonadota</taxon>
        <taxon>Gammaproteobacteria</taxon>
        <taxon>Thiotrichales</taxon>
        <taxon>Thiotrichaceae</taxon>
        <taxon>Candidatus Thiocaldithrix</taxon>
    </lineage>
</organism>
<protein>
    <submittedName>
        <fullName evidence="4">Choice-of-anchor L domain-containing protein</fullName>
    </submittedName>
</protein>